<name>A0A6J5L3F8_9CAUD</name>
<protein>
    <recommendedName>
        <fullName evidence="2">Baseplate hub assembly catalyst</fullName>
    </recommendedName>
</protein>
<evidence type="ECO:0000313" key="1">
    <source>
        <dbReference type="EMBL" id="CAB4126569.1"/>
    </source>
</evidence>
<sequence length="61" mass="7376">MCLSHESLSNYYTMTFALMQYHKYSLTEVENMIPFEKEIYVSMLLNYLEEEKQRIQSKQNG</sequence>
<accession>A0A6J5L3F8</accession>
<reference evidence="1" key="1">
    <citation type="submission" date="2020-04" db="EMBL/GenBank/DDBJ databases">
        <authorList>
            <person name="Chiriac C."/>
            <person name="Salcher M."/>
            <person name="Ghai R."/>
            <person name="Kavagutti S V."/>
        </authorList>
    </citation>
    <scope>NUCLEOTIDE SEQUENCE</scope>
</reference>
<proteinExistence type="predicted"/>
<gene>
    <name evidence="1" type="ORF">UFOVP84_2</name>
</gene>
<evidence type="ECO:0008006" key="2">
    <source>
        <dbReference type="Google" id="ProtNLM"/>
    </source>
</evidence>
<dbReference type="EMBL" id="LR796208">
    <property type="protein sequence ID" value="CAB4126569.1"/>
    <property type="molecule type" value="Genomic_DNA"/>
</dbReference>
<organism evidence="1">
    <name type="scientific">uncultured Caudovirales phage</name>
    <dbReference type="NCBI Taxonomy" id="2100421"/>
    <lineage>
        <taxon>Viruses</taxon>
        <taxon>Duplodnaviria</taxon>
        <taxon>Heunggongvirae</taxon>
        <taxon>Uroviricota</taxon>
        <taxon>Caudoviricetes</taxon>
        <taxon>Peduoviridae</taxon>
        <taxon>Maltschvirus</taxon>
        <taxon>Maltschvirus maltsch</taxon>
    </lineage>
</organism>